<feature type="compositionally biased region" description="Basic and acidic residues" evidence="2">
    <location>
        <begin position="429"/>
        <end position="450"/>
    </location>
</feature>
<dbReference type="OrthoDB" id="449487at2759"/>
<feature type="region of interest" description="Disordered" evidence="2">
    <location>
        <begin position="13"/>
        <end position="35"/>
    </location>
</feature>
<dbReference type="InterPro" id="IPR036034">
    <property type="entry name" value="PDZ_sf"/>
</dbReference>
<feature type="compositionally biased region" description="Basic and acidic residues" evidence="2">
    <location>
        <begin position="79"/>
        <end position="91"/>
    </location>
</feature>
<evidence type="ECO:0000256" key="1">
    <source>
        <dbReference type="SAM" id="Coils"/>
    </source>
</evidence>
<feature type="region of interest" description="Disordered" evidence="2">
    <location>
        <begin position="427"/>
        <end position="450"/>
    </location>
</feature>
<gene>
    <name evidence="3" type="ORF">Bhyg_07366</name>
</gene>
<dbReference type="AlphaFoldDB" id="A0A9Q0S3A9"/>
<dbReference type="EMBL" id="WJQU01000002">
    <property type="protein sequence ID" value="KAJ6642418.1"/>
    <property type="molecule type" value="Genomic_DNA"/>
</dbReference>
<evidence type="ECO:0008006" key="5">
    <source>
        <dbReference type="Google" id="ProtNLM"/>
    </source>
</evidence>
<organism evidence="3 4">
    <name type="scientific">Pseudolycoriella hygida</name>
    <dbReference type="NCBI Taxonomy" id="35572"/>
    <lineage>
        <taxon>Eukaryota</taxon>
        <taxon>Metazoa</taxon>
        <taxon>Ecdysozoa</taxon>
        <taxon>Arthropoda</taxon>
        <taxon>Hexapoda</taxon>
        <taxon>Insecta</taxon>
        <taxon>Pterygota</taxon>
        <taxon>Neoptera</taxon>
        <taxon>Endopterygota</taxon>
        <taxon>Diptera</taxon>
        <taxon>Nematocera</taxon>
        <taxon>Sciaroidea</taxon>
        <taxon>Sciaridae</taxon>
        <taxon>Pseudolycoriella</taxon>
    </lineage>
</organism>
<keyword evidence="4" id="KW-1185">Reference proteome</keyword>
<dbReference type="Proteomes" id="UP001151699">
    <property type="component" value="Chromosome B"/>
</dbReference>
<reference evidence="3" key="1">
    <citation type="submission" date="2022-07" db="EMBL/GenBank/DDBJ databases">
        <authorList>
            <person name="Trinca V."/>
            <person name="Uliana J.V.C."/>
            <person name="Torres T.T."/>
            <person name="Ward R.J."/>
            <person name="Monesi N."/>
        </authorList>
    </citation>
    <scope>NUCLEOTIDE SEQUENCE</scope>
    <source>
        <strain evidence="3">HSMRA1968</strain>
        <tissue evidence="3">Whole embryos</tissue>
    </source>
</reference>
<sequence>MKDFKLMITMKRHGISHSTPNSTILSPSSSTNEKPRMAQLETLEAKMANIEVSLSSNTPRRRKGTSLGSASARASPRPTENHPSKELRSALQDREAVIQSLRVQLGLGKLPRQMGTPLEEGERPAAEQRLNRLRIDAENKRVAIRNLKGALDKLDVTDNIDVRIRQAELEYALGREELQLLSLVEEARALQARLDKSKPEANTLFSTIQSGVALSLQAVQATVGRWAACSKSDSPGLWVEWALDGEGLFRGDRILEVNGKVINCKTREELQKLIGISGKCQLVVVRKRAIAFQQQQLLQSQEDNQRLQHRISYLEDQVKELQLHKSEPHSPVLNRENNSHITSISITSPPTTPPEKPQIFQRGNFVTTIIGGKPVDSPPLSNPKSHVTKTIIKENHRNGTSRIDSENNDHISQSRVMSASKISINSDITHAKRERDRQREKELRRDERERQYIPNNQVNGKTNHRYSDGNNHYHGYSYARSVEHLNYINGFSSRKKDIQDQRAQSLQTVEAALLDGDKKRAIKRAHKSRLPPDLQYIENNVPMQTASLGRNKNV</sequence>
<evidence type="ECO:0000313" key="4">
    <source>
        <dbReference type="Proteomes" id="UP001151699"/>
    </source>
</evidence>
<dbReference type="SUPFAM" id="SSF50156">
    <property type="entry name" value="PDZ domain-like"/>
    <property type="match status" value="1"/>
</dbReference>
<evidence type="ECO:0000313" key="3">
    <source>
        <dbReference type="EMBL" id="KAJ6642418.1"/>
    </source>
</evidence>
<evidence type="ECO:0000256" key="2">
    <source>
        <dbReference type="SAM" id="MobiDB-lite"/>
    </source>
</evidence>
<proteinExistence type="predicted"/>
<name>A0A9Q0S3A9_9DIPT</name>
<keyword evidence="1" id="KW-0175">Coiled coil</keyword>
<comment type="caution">
    <text evidence="3">The sequence shown here is derived from an EMBL/GenBank/DDBJ whole genome shotgun (WGS) entry which is preliminary data.</text>
</comment>
<feature type="region of interest" description="Disordered" evidence="2">
    <location>
        <begin position="51"/>
        <end position="91"/>
    </location>
</feature>
<accession>A0A9Q0S3A9</accession>
<feature type="compositionally biased region" description="Polar residues" evidence="2">
    <location>
        <begin position="16"/>
        <end position="32"/>
    </location>
</feature>
<dbReference type="Gene3D" id="2.30.42.10">
    <property type="match status" value="1"/>
</dbReference>
<protein>
    <recommendedName>
        <fullName evidence="5">PDZ domain-containing protein</fullName>
    </recommendedName>
</protein>
<feature type="coiled-coil region" evidence="1">
    <location>
        <begin position="290"/>
        <end position="324"/>
    </location>
</feature>